<sequence length="194" mass="20841">MSAVRLVIFTRYPEPGKAKTRLIPAIGAEGAAALHRRLTEHTLAEARASGLAIDLRVTGAPEAAFREWLGEGLTITQQDEGDLGDRLRAAAAPPPVLFIGSDLPDLSAAYLVEAADLIRAGRTVIGPAEDGGYWALGLTARADYLFEDMPWSTAAVFALTEARLKGRGIEPALLPELADCDRPEDLSRWPWLAV</sequence>
<proteinExistence type="predicted"/>
<accession>A0ABZ2G4B7</accession>
<dbReference type="Gene3D" id="3.90.550.10">
    <property type="entry name" value="Spore Coat Polysaccharide Biosynthesis Protein SpsA, Chain A"/>
    <property type="match status" value="1"/>
</dbReference>
<dbReference type="InterPro" id="IPR029044">
    <property type="entry name" value="Nucleotide-diphossugar_trans"/>
</dbReference>
<dbReference type="PANTHER" id="PTHR36529:SF1">
    <property type="entry name" value="GLYCOSYLTRANSFERASE"/>
    <property type="match status" value="1"/>
</dbReference>
<dbReference type="EMBL" id="CP145607">
    <property type="protein sequence ID" value="WWM70621.1"/>
    <property type="molecule type" value="Genomic_DNA"/>
</dbReference>
<dbReference type="RefSeq" id="WP_338503533.1">
    <property type="nucleotide sequence ID" value="NZ_CP145607.1"/>
</dbReference>
<evidence type="ECO:0000313" key="1">
    <source>
        <dbReference type="EMBL" id="WWM70621.1"/>
    </source>
</evidence>
<dbReference type="Pfam" id="PF09837">
    <property type="entry name" value="DUF2064"/>
    <property type="match status" value="1"/>
</dbReference>
<evidence type="ECO:0000313" key="2">
    <source>
        <dbReference type="Proteomes" id="UP001382935"/>
    </source>
</evidence>
<dbReference type="NCBIfam" id="TIGR04282">
    <property type="entry name" value="glyco_like_cofC"/>
    <property type="match status" value="1"/>
</dbReference>
<reference evidence="1 2" key="1">
    <citation type="submission" date="2024-02" db="EMBL/GenBank/DDBJ databases">
        <title>Full genome sequence of Sphingomonas kaistensis.</title>
        <authorList>
            <person name="Poletto B.L."/>
            <person name="Silva G."/>
            <person name="Galante D."/>
            <person name="Campos K.R."/>
            <person name="Santos M.B.N."/>
            <person name="Sacchi C.T."/>
        </authorList>
    </citation>
    <scope>NUCLEOTIDE SEQUENCE [LARGE SCALE GENOMIC DNA]</scope>
    <source>
        <strain evidence="1 2">MA4R</strain>
    </source>
</reference>
<organism evidence="1 2">
    <name type="scientific">Sphingomonas kaistensis</name>
    <dbReference type="NCBI Taxonomy" id="298708"/>
    <lineage>
        <taxon>Bacteria</taxon>
        <taxon>Pseudomonadati</taxon>
        <taxon>Pseudomonadota</taxon>
        <taxon>Alphaproteobacteria</taxon>
        <taxon>Sphingomonadales</taxon>
        <taxon>Sphingomonadaceae</taxon>
        <taxon>Sphingomonas</taxon>
    </lineage>
</organism>
<dbReference type="PANTHER" id="PTHR36529">
    <property type="entry name" value="SLL1095 PROTEIN"/>
    <property type="match status" value="1"/>
</dbReference>
<dbReference type="Proteomes" id="UP001382935">
    <property type="component" value="Chromosome"/>
</dbReference>
<keyword evidence="2" id="KW-1185">Reference proteome</keyword>
<protein>
    <submittedName>
        <fullName evidence="1">TIGR04282 family arsenosugar biosynthesis glycosyltransferase</fullName>
    </submittedName>
</protein>
<dbReference type="InterPro" id="IPR018641">
    <property type="entry name" value="Trfase_1_rSAM/seldom-assoc"/>
</dbReference>
<gene>
    <name evidence="1" type="ORF">V6R86_08025</name>
</gene>
<dbReference type="SUPFAM" id="SSF53448">
    <property type="entry name" value="Nucleotide-diphospho-sugar transferases"/>
    <property type="match status" value="1"/>
</dbReference>
<name>A0ABZ2G4B7_9SPHN</name>